<dbReference type="AlphaFoldDB" id="N8WVM5"/>
<gene>
    <name evidence="2" type="ORF">F964_03107</name>
</gene>
<accession>N8WVM5</accession>
<evidence type="ECO:0000313" key="2">
    <source>
        <dbReference type="EMBL" id="ENV16172.1"/>
    </source>
</evidence>
<keyword evidence="1" id="KW-0472">Membrane</keyword>
<dbReference type="PATRIC" id="fig|1217656.3.peg.3051"/>
<protein>
    <submittedName>
        <fullName evidence="2">Uncharacterized protein</fullName>
    </submittedName>
</protein>
<dbReference type="RefSeq" id="WP_004821514.1">
    <property type="nucleotide sequence ID" value="NZ_KB849456.1"/>
</dbReference>
<evidence type="ECO:0000256" key="1">
    <source>
        <dbReference type="SAM" id="Phobius"/>
    </source>
</evidence>
<keyword evidence="1" id="KW-0812">Transmembrane</keyword>
<comment type="caution">
    <text evidence="2">The sequence shown here is derived from an EMBL/GenBank/DDBJ whole genome shotgun (WGS) entry which is preliminary data.</text>
</comment>
<name>N8WVM5_ACIGI</name>
<proteinExistence type="predicted"/>
<reference evidence="2 3" key="1">
    <citation type="submission" date="2013-02" db="EMBL/GenBank/DDBJ databases">
        <title>The Genome Sequence of Acinetobacter guillouiae NIPH 991.</title>
        <authorList>
            <consortium name="The Broad Institute Genome Sequencing Platform"/>
            <consortium name="The Broad Institute Genome Sequencing Center for Infectious Disease"/>
            <person name="Cerqueira G."/>
            <person name="Feldgarden M."/>
            <person name="Courvalin P."/>
            <person name="Perichon B."/>
            <person name="Grillot-Courvalin C."/>
            <person name="Clermont D."/>
            <person name="Rocha E."/>
            <person name="Yoon E.-J."/>
            <person name="Nemec A."/>
            <person name="Walker B."/>
            <person name="Young S.K."/>
            <person name="Zeng Q."/>
            <person name="Gargeya S."/>
            <person name="Fitzgerald M."/>
            <person name="Haas B."/>
            <person name="Abouelleil A."/>
            <person name="Alvarado L."/>
            <person name="Arachchi H.M."/>
            <person name="Berlin A.M."/>
            <person name="Chapman S.B."/>
            <person name="Dewar J."/>
            <person name="Goldberg J."/>
            <person name="Griggs A."/>
            <person name="Gujja S."/>
            <person name="Hansen M."/>
            <person name="Howarth C."/>
            <person name="Imamovic A."/>
            <person name="Larimer J."/>
            <person name="McCowan C."/>
            <person name="Murphy C."/>
            <person name="Neiman D."/>
            <person name="Pearson M."/>
            <person name="Priest M."/>
            <person name="Roberts A."/>
            <person name="Saif S."/>
            <person name="Shea T."/>
            <person name="Sisk P."/>
            <person name="Sykes S."/>
            <person name="Wortman J."/>
            <person name="Nusbaum C."/>
            <person name="Birren B."/>
        </authorList>
    </citation>
    <scope>NUCLEOTIDE SEQUENCE [LARGE SCALE GENOMIC DNA]</scope>
    <source>
        <strain evidence="2 3">NIPH 991</strain>
    </source>
</reference>
<keyword evidence="1" id="KW-1133">Transmembrane helix</keyword>
<dbReference type="EMBL" id="APPJ01000012">
    <property type="protein sequence ID" value="ENV16172.1"/>
    <property type="molecule type" value="Genomic_DNA"/>
</dbReference>
<dbReference type="Proteomes" id="UP000013148">
    <property type="component" value="Unassembled WGS sequence"/>
</dbReference>
<sequence length="48" mass="5301">MRTMSKSKPFDHALRELTKAPLIALATLFLFIICLAILAIVETVGIKT</sequence>
<organism evidence="2 3">
    <name type="scientific">Acinetobacter guillouiae NIPH 991</name>
    <dbReference type="NCBI Taxonomy" id="1217656"/>
    <lineage>
        <taxon>Bacteria</taxon>
        <taxon>Pseudomonadati</taxon>
        <taxon>Pseudomonadota</taxon>
        <taxon>Gammaproteobacteria</taxon>
        <taxon>Moraxellales</taxon>
        <taxon>Moraxellaceae</taxon>
        <taxon>Acinetobacter</taxon>
    </lineage>
</organism>
<keyword evidence="3" id="KW-1185">Reference proteome</keyword>
<evidence type="ECO:0000313" key="3">
    <source>
        <dbReference type="Proteomes" id="UP000013148"/>
    </source>
</evidence>
<feature type="transmembrane region" description="Helical" evidence="1">
    <location>
        <begin position="20"/>
        <end position="41"/>
    </location>
</feature>
<dbReference type="HOGENOM" id="CLU_3148333_0_0_6"/>